<evidence type="ECO:0000313" key="2">
    <source>
        <dbReference type="Proteomes" id="UP000667802"/>
    </source>
</evidence>
<dbReference type="InterPro" id="IPR019657">
    <property type="entry name" value="ComFB"/>
</dbReference>
<comment type="caution">
    <text evidence="1">The sequence shown here is derived from an EMBL/GenBank/DDBJ whole genome shotgun (WGS) entry which is preliminary data.</text>
</comment>
<dbReference type="Proteomes" id="UP000667802">
    <property type="component" value="Unassembled WGS sequence"/>
</dbReference>
<evidence type="ECO:0000313" key="1">
    <source>
        <dbReference type="EMBL" id="MDR9898028.1"/>
    </source>
</evidence>
<reference evidence="2" key="1">
    <citation type="journal article" date="2021" name="Science">
        <title>Hunting the eagle killer: A cyanobacterial neurotoxin causes vacuolar myelinopathy.</title>
        <authorList>
            <person name="Breinlinger S."/>
            <person name="Phillips T.J."/>
            <person name="Haram B.N."/>
            <person name="Mares J."/>
            <person name="Martinez Yerena J.A."/>
            <person name="Hrouzek P."/>
            <person name="Sobotka R."/>
            <person name="Henderson W.M."/>
            <person name="Schmieder P."/>
            <person name="Williams S.M."/>
            <person name="Lauderdale J.D."/>
            <person name="Wilde H.D."/>
            <person name="Gerrin W."/>
            <person name="Kust A."/>
            <person name="Washington J.W."/>
            <person name="Wagner C."/>
            <person name="Geier B."/>
            <person name="Liebeke M."/>
            <person name="Enke H."/>
            <person name="Niedermeyer T.H.J."/>
            <person name="Wilde S.B."/>
        </authorList>
    </citation>
    <scope>NUCLEOTIDE SEQUENCE [LARGE SCALE GENOMIC DNA]</scope>
    <source>
        <strain evidence="2">Thurmond2011</strain>
    </source>
</reference>
<accession>A0AAP5IAR0</accession>
<dbReference type="AlphaFoldDB" id="A0AAP5IAR0"/>
<dbReference type="RefSeq" id="WP_243902201.1">
    <property type="nucleotide sequence ID" value="NZ_CAWQFN010000581.1"/>
</dbReference>
<dbReference type="EMBL" id="JAALHA020000015">
    <property type="protein sequence ID" value="MDR9898028.1"/>
    <property type="molecule type" value="Genomic_DNA"/>
</dbReference>
<protein>
    <submittedName>
        <fullName evidence="1">Late competence development ComFB family protein</fullName>
    </submittedName>
</protein>
<name>A0AAP5IAR0_9CYAN</name>
<keyword evidence="2" id="KW-1185">Reference proteome</keyword>
<proteinExistence type="predicted"/>
<organism evidence="1 2">
    <name type="scientific">Aetokthonos hydrillicola Thurmond2011</name>
    <dbReference type="NCBI Taxonomy" id="2712845"/>
    <lineage>
        <taxon>Bacteria</taxon>
        <taxon>Bacillati</taxon>
        <taxon>Cyanobacteriota</taxon>
        <taxon>Cyanophyceae</taxon>
        <taxon>Nostocales</taxon>
        <taxon>Hapalosiphonaceae</taxon>
        <taxon>Aetokthonos</taxon>
    </lineage>
</organism>
<gene>
    <name evidence="1" type="ORF">G7B40_026215</name>
</gene>
<dbReference type="Pfam" id="PF10719">
    <property type="entry name" value="ComFB"/>
    <property type="match status" value="1"/>
</dbReference>
<sequence length="181" mass="20893">METTFQDFAISYPIKQFKQDKFARNSRNAMEILVVEEVEQQIRALPSKIAKYIKPSEVTAYALNRLPGLYATSKRGWQQQLNRGRTQLNEQIKVAVRQAIAAVQRDLLRADSPLFFQEENAALGALQELKVLLQCENLTWDNLASVVEESLIGTLQGKITWYSSRVPNHEIFNWDEHPHHR</sequence>